<evidence type="ECO:0008006" key="5">
    <source>
        <dbReference type="Google" id="ProtNLM"/>
    </source>
</evidence>
<evidence type="ECO:0000313" key="3">
    <source>
        <dbReference type="EMBL" id="AIH04550.1"/>
    </source>
</evidence>
<reference evidence="3 4" key="1">
    <citation type="journal article" date="2015" name="Genome Announc.">
        <title>Genome Sequence of a Sulfate-Reducing Thermophilic Bacterium, Thermodesulfobacterium commune DSM 2178T (Phylum Thermodesulfobacteria).</title>
        <authorList>
            <person name="Bhatnagar S."/>
            <person name="Badger J.H."/>
            <person name="Madupu R."/>
            <person name="Khouri H.M."/>
            <person name="O'Connor E.M."/>
            <person name="Robb F.T."/>
            <person name="Ward N.L."/>
            <person name="Eisen J.A."/>
        </authorList>
    </citation>
    <scope>NUCLEOTIDE SEQUENCE [LARGE SCALE GENOMIC DNA]</scope>
    <source>
        <strain evidence="3 4">DSM 2178</strain>
    </source>
</reference>
<protein>
    <recommendedName>
        <fullName evidence="5">DNA recombination protein RmuC</fullName>
    </recommendedName>
</protein>
<dbReference type="STRING" id="289377.HL41_07565"/>
<keyword evidence="2" id="KW-1133">Transmembrane helix</keyword>
<accession>A0A075WUB4</accession>
<dbReference type="Pfam" id="PF02646">
    <property type="entry name" value="RmuC"/>
    <property type="match status" value="1"/>
</dbReference>
<dbReference type="HOGENOM" id="CLU_946400_0_0_0"/>
<dbReference type="PaxDb" id="289377-HL41_07565"/>
<evidence type="ECO:0000256" key="2">
    <source>
        <dbReference type="SAM" id="Phobius"/>
    </source>
</evidence>
<dbReference type="EMBL" id="CP008796">
    <property type="protein sequence ID" value="AIH04550.1"/>
    <property type="molecule type" value="Genomic_DNA"/>
</dbReference>
<gene>
    <name evidence="3" type="ORF">HL41_07565</name>
</gene>
<keyword evidence="1" id="KW-0175">Coiled coil</keyword>
<feature type="transmembrane region" description="Helical" evidence="2">
    <location>
        <begin position="6"/>
        <end position="24"/>
    </location>
</feature>
<dbReference type="Proteomes" id="UP000028481">
    <property type="component" value="Chromosome"/>
</dbReference>
<name>A0A075WUB4_9BACT</name>
<keyword evidence="2" id="KW-0812">Transmembrane</keyword>
<proteinExistence type="predicted"/>
<evidence type="ECO:0000313" key="4">
    <source>
        <dbReference type="Proteomes" id="UP000028481"/>
    </source>
</evidence>
<evidence type="ECO:0000256" key="1">
    <source>
        <dbReference type="SAM" id="Coils"/>
    </source>
</evidence>
<dbReference type="KEGG" id="tcm:HL41_07565"/>
<keyword evidence="2" id="KW-0472">Membrane</keyword>
<dbReference type="eggNOG" id="COG1322">
    <property type="taxonomic scope" value="Bacteria"/>
</dbReference>
<organism evidence="3 4">
    <name type="scientific">Thermodesulfobacterium commune DSM 2178</name>
    <dbReference type="NCBI Taxonomy" id="289377"/>
    <lineage>
        <taxon>Bacteria</taxon>
        <taxon>Pseudomonadati</taxon>
        <taxon>Thermodesulfobacteriota</taxon>
        <taxon>Thermodesulfobacteria</taxon>
        <taxon>Thermodesulfobacteriales</taxon>
        <taxon>Thermodesulfobacteriaceae</taxon>
        <taxon>Thermodesulfobacterium</taxon>
    </lineage>
</organism>
<dbReference type="RefSeq" id="WP_038062293.1">
    <property type="nucleotide sequence ID" value="NZ_CP008796.1"/>
</dbReference>
<dbReference type="AlphaFoldDB" id="A0A075WUB4"/>
<feature type="transmembrane region" description="Helical" evidence="2">
    <location>
        <begin position="209"/>
        <end position="228"/>
    </location>
</feature>
<dbReference type="OrthoDB" id="9797699at2"/>
<sequence length="294" mass="34443">MDYLWLVIFFVGLVGVFWYFYANLRKYVDERFSWVQQRLENISEPLFSVKERMSDLQEIKKDLTKLYIAEEVLKGLSEDVAKLNAIFLSRKSGKAGERAVEEVLALLPPNLLVRNLKMGASEVEFAFVLRDGKYLPIDSKVTSPEILTKEELTEEELKEVIKRIKKRAKEIITYTKDEKSVGFAVMTVPDRIYDFCKSKLLEELEKDKVILVPYGLLLSFLMFVFFFWERFGQVIEASDFSGFIVKLEKGLYEMEKDIEQLFKELRSVENLSHRVRNNLFFLKGELEKTKMSSD</sequence>
<keyword evidence="4" id="KW-1185">Reference proteome</keyword>
<feature type="coiled-coil region" evidence="1">
    <location>
        <begin position="244"/>
        <end position="278"/>
    </location>
</feature>
<dbReference type="InterPro" id="IPR003798">
    <property type="entry name" value="DNA_recombination_RmuC"/>
</dbReference>